<dbReference type="PROSITE" id="PS50923">
    <property type="entry name" value="SUSHI"/>
    <property type="match status" value="4"/>
</dbReference>
<organism evidence="6 7">
    <name type="scientific">Acropora cervicornis</name>
    <name type="common">Staghorn coral</name>
    <dbReference type="NCBI Taxonomy" id="6130"/>
    <lineage>
        <taxon>Eukaryota</taxon>
        <taxon>Metazoa</taxon>
        <taxon>Cnidaria</taxon>
        <taxon>Anthozoa</taxon>
        <taxon>Hexacorallia</taxon>
        <taxon>Scleractinia</taxon>
        <taxon>Astrocoeniina</taxon>
        <taxon>Acroporidae</taxon>
        <taxon>Acropora</taxon>
    </lineage>
</organism>
<keyword evidence="4" id="KW-0768">Sushi</keyword>
<reference evidence="6" key="1">
    <citation type="journal article" date="2023" name="G3 (Bethesda)">
        <title>Whole genome assembly and annotation of the endangered Caribbean coral Acropora cervicornis.</title>
        <authorList>
            <person name="Selwyn J.D."/>
            <person name="Vollmer S.V."/>
        </authorList>
    </citation>
    <scope>NUCLEOTIDE SEQUENCE</scope>
    <source>
        <strain evidence="6">K2</strain>
    </source>
</reference>
<proteinExistence type="predicted"/>
<sequence length="300" mass="32883">MLSLNAHVCPTAPCRDPGVPRQGSRIGDDFRHGSKVTFTCRDDYNMEGVREISCSNGAWSNRVPSCKAPCAKLSKPANGYMRGDFRHGSQVRFVCLYGYQRIGAASSTCNDASCRRPEPPRNGGMRGDNFNHNEKVVFYCDDNYQLVGESEITCKDGSWSDSYPTCVATCPNPAKPAHGRRLSNDFQDGRTVAFECDEGFNLFGNKAILCSGGSWNASMPECKADFNFSCLASCDHPGGIAHGQLTSQYFSHGQLVRYKCDLGYSLEGNHELTCNNGDWNSNLPNCKGESVDEISITSKN</sequence>
<dbReference type="EMBL" id="JARQWQ010000015">
    <property type="protein sequence ID" value="KAK2566876.1"/>
    <property type="molecule type" value="Genomic_DNA"/>
</dbReference>
<evidence type="ECO:0000313" key="7">
    <source>
        <dbReference type="Proteomes" id="UP001249851"/>
    </source>
</evidence>
<keyword evidence="2" id="KW-0677">Repeat</keyword>
<dbReference type="AlphaFoldDB" id="A0AAD9QT33"/>
<dbReference type="InterPro" id="IPR035976">
    <property type="entry name" value="Sushi/SCR/CCP_sf"/>
</dbReference>
<evidence type="ECO:0000256" key="4">
    <source>
        <dbReference type="PROSITE-ProRule" id="PRU00302"/>
    </source>
</evidence>
<comment type="caution">
    <text evidence="4">Lacks conserved residue(s) required for the propagation of feature annotation.</text>
</comment>
<dbReference type="Proteomes" id="UP001249851">
    <property type="component" value="Unassembled WGS sequence"/>
</dbReference>
<protein>
    <submittedName>
        <fullName evidence="6">CUB and sushi domain-containing protein 1</fullName>
    </submittedName>
</protein>
<evidence type="ECO:0000256" key="3">
    <source>
        <dbReference type="ARBA" id="ARBA00023157"/>
    </source>
</evidence>
<feature type="domain" description="Sushi" evidence="5">
    <location>
        <begin position="232"/>
        <end position="288"/>
    </location>
</feature>
<evidence type="ECO:0000313" key="6">
    <source>
        <dbReference type="EMBL" id="KAK2566876.1"/>
    </source>
</evidence>
<accession>A0AAD9QT33</accession>
<feature type="domain" description="Sushi" evidence="5">
    <location>
        <begin position="112"/>
        <end position="166"/>
    </location>
</feature>
<dbReference type="InterPro" id="IPR000436">
    <property type="entry name" value="Sushi_SCR_CCP_dom"/>
</dbReference>
<dbReference type="SUPFAM" id="SSF57535">
    <property type="entry name" value="Complement control module/SCR domain"/>
    <property type="match status" value="5"/>
</dbReference>
<reference evidence="6" key="2">
    <citation type="journal article" date="2023" name="Science">
        <title>Genomic signatures of disease resistance in endangered staghorn corals.</title>
        <authorList>
            <person name="Vollmer S.V."/>
            <person name="Selwyn J.D."/>
            <person name="Despard B.A."/>
            <person name="Roesel C.L."/>
        </authorList>
    </citation>
    <scope>NUCLEOTIDE SEQUENCE</scope>
    <source>
        <strain evidence="6">K2</strain>
    </source>
</reference>
<dbReference type="InterPro" id="IPR051277">
    <property type="entry name" value="SEZ6_CSMD_C4BPB_Regulators"/>
</dbReference>
<feature type="domain" description="Sushi" evidence="5">
    <location>
        <begin position="12"/>
        <end position="68"/>
    </location>
</feature>
<gene>
    <name evidence="6" type="ORF">P5673_008631</name>
</gene>
<dbReference type="PANTHER" id="PTHR45656">
    <property type="entry name" value="PROTEIN CBR-CLEC-78"/>
    <property type="match status" value="1"/>
</dbReference>
<name>A0AAD9QT33_ACRCE</name>
<evidence type="ECO:0000256" key="1">
    <source>
        <dbReference type="ARBA" id="ARBA00022729"/>
    </source>
</evidence>
<keyword evidence="3" id="KW-1015">Disulfide bond</keyword>
<feature type="domain" description="Sushi" evidence="5">
    <location>
        <begin position="168"/>
        <end position="224"/>
    </location>
</feature>
<keyword evidence="1" id="KW-0732">Signal</keyword>
<dbReference type="Pfam" id="PF00084">
    <property type="entry name" value="Sushi"/>
    <property type="match status" value="5"/>
</dbReference>
<keyword evidence="7" id="KW-1185">Reference proteome</keyword>
<evidence type="ECO:0000259" key="5">
    <source>
        <dbReference type="PROSITE" id="PS50923"/>
    </source>
</evidence>
<dbReference type="SMART" id="SM00032">
    <property type="entry name" value="CCP"/>
    <property type="match status" value="5"/>
</dbReference>
<dbReference type="Gene3D" id="2.10.70.10">
    <property type="entry name" value="Complement Module, domain 1"/>
    <property type="match status" value="5"/>
</dbReference>
<dbReference type="CDD" id="cd00033">
    <property type="entry name" value="CCP"/>
    <property type="match status" value="5"/>
</dbReference>
<comment type="caution">
    <text evidence="6">The sequence shown here is derived from an EMBL/GenBank/DDBJ whole genome shotgun (WGS) entry which is preliminary data.</text>
</comment>
<dbReference type="PANTHER" id="PTHR45656:SF4">
    <property type="entry name" value="PROTEIN CBR-CLEC-78"/>
    <property type="match status" value="1"/>
</dbReference>
<evidence type="ECO:0000256" key="2">
    <source>
        <dbReference type="ARBA" id="ARBA00022737"/>
    </source>
</evidence>